<keyword evidence="2" id="KW-1185">Reference proteome</keyword>
<evidence type="ECO:0008006" key="3">
    <source>
        <dbReference type="Google" id="ProtNLM"/>
    </source>
</evidence>
<dbReference type="OrthoDB" id="9798884at2"/>
<evidence type="ECO:0000313" key="1">
    <source>
        <dbReference type="EMBL" id="SHK00511.1"/>
    </source>
</evidence>
<proteinExistence type="predicted"/>
<name>A0A1M6NXZ2_9RHOB</name>
<dbReference type="Gene3D" id="3.40.50.1820">
    <property type="entry name" value="alpha/beta hydrolase"/>
    <property type="match status" value="1"/>
</dbReference>
<dbReference type="PANTHER" id="PTHR12277:SF81">
    <property type="entry name" value="PROTEIN ABHD13"/>
    <property type="match status" value="1"/>
</dbReference>
<dbReference type="PANTHER" id="PTHR12277">
    <property type="entry name" value="ALPHA/BETA HYDROLASE DOMAIN-CONTAINING PROTEIN"/>
    <property type="match status" value="1"/>
</dbReference>
<sequence>MRFLFRLTVILGVLAFGTVVLGNLAERWVIYPFDSTEASPHDAGLERVDQIQFENDNETLIAWVAKPKAGKPVIFYLHGNAGNLAARAGRFDRFISRGYGLFAPAYRGSSGSSGSPSEAALIWDVETTYHAMFQHFPDLTSRQVVLYGESLGAAVTIALLNTPAMHPDKAFGPPAATVLKRRA</sequence>
<protein>
    <recommendedName>
        <fullName evidence="3">Serine aminopeptidase, S33</fullName>
    </recommendedName>
</protein>
<accession>A0A1M6NXZ2</accession>
<evidence type="ECO:0000313" key="2">
    <source>
        <dbReference type="Proteomes" id="UP000183982"/>
    </source>
</evidence>
<dbReference type="SUPFAM" id="SSF53474">
    <property type="entry name" value="alpha/beta-Hydrolases"/>
    <property type="match status" value="1"/>
</dbReference>
<dbReference type="AlphaFoldDB" id="A0A1M6NXZ2"/>
<dbReference type="RefSeq" id="WP_073254212.1">
    <property type="nucleotide sequence ID" value="NZ_FQZQ01000017.1"/>
</dbReference>
<dbReference type="InterPro" id="IPR029058">
    <property type="entry name" value="AB_hydrolase_fold"/>
</dbReference>
<dbReference type="Proteomes" id="UP000183982">
    <property type="component" value="Unassembled WGS sequence"/>
</dbReference>
<dbReference type="STRING" id="1470563.SAMN05444000_1171"/>
<gene>
    <name evidence="1" type="ORF">SAMN05444000_1171</name>
</gene>
<reference evidence="2" key="1">
    <citation type="submission" date="2016-11" db="EMBL/GenBank/DDBJ databases">
        <authorList>
            <person name="Varghese N."/>
            <person name="Submissions S."/>
        </authorList>
    </citation>
    <scope>NUCLEOTIDE SEQUENCE [LARGE SCALE GENOMIC DNA]</scope>
    <source>
        <strain evidence="2">DSM 100564</strain>
    </source>
</reference>
<organism evidence="1 2">
    <name type="scientific">Shimia gijangensis</name>
    <dbReference type="NCBI Taxonomy" id="1470563"/>
    <lineage>
        <taxon>Bacteria</taxon>
        <taxon>Pseudomonadati</taxon>
        <taxon>Pseudomonadota</taxon>
        <taxon>Alphaproteobacteria</taxon>
        <taxon>Rhodobacterales</taxon>
        <taxon>Roseobacteraceae</taxon>
    </lineage>
</organism>
<dbReference type="EMBL" id="FQZQ01000017">
    <property type="protein sequence ID" value="SHK00511.1"/>
    <property type="molecule type" value="Genomic_DNA"/>
</dbReference>